<dbReference type="AlphaFoldDB" id="A0A9Q0IYF3"/>
<evidence type="ECO:0000313" key="2">
    <source>
        <dbReference type="EMBL" id="KAJ4822013.1"/>
    </source>
</evidence>
<dbReference type="CDD" id="cd09917">
    <property type="entry name" value="F-box_SF"/>
    <property type="match status" value="1"/>
</dbReference>
<keyword evidence="3" id="KW-1185">Reference proteome</keyword>
<dbReference type="InterPro" id="IPR005174">
    <property type="entry name" value="KIB1-4_b-propeller"/>
</dbReference>
<dbReference type="SUPFAM" id="SSF81383">
    <property type="entry name" value="F-box domain"/>
    <property type="match status" value="1"/>
</dbReference>
<comment type="caution">
    <text evidence="2">The sequence shown here is derived from an EMBL/GenBank/DDBJ whole genome shotgun (WGS) entry which is preliminary data.</text>
</comment>
<reference evidence="2" key="1">
    <citation type="submission" date="2022-02" db="EMBL/GenBank/DDBJ databases">
        <authorList>
            <person name="Henning P.M."/>
            <person name="McCubbin A.G."/>
            <person name="Shore J.S."/>
        </authorList>
    </citation>
    <scope>NUCLEOTIDE SEQUENCE</scope>
    <source>
        <strain evidence="2">F60SS</strain>
        <tissue evidence="2">Leaves</tissue>
    </source>
</reference>
<dbReference type="Pfam" id="PF03478">
    <property type="entry name" value="Beta-prop_KIB1-4"/>
    <property type="match status" value="1"/>
</dbReference>
<dbReference type="Gene3D" id="1.20.1280.50">
    <property type="match status" value="1"/>
</dbReference>
<dbReference type="PANTHER" id="PTHR33127">
    <property type="entry name" value="TRANSMEMBRANE PROTEIN"/>
    <property type="match status" value="1"/>
</dbReference>
<dbReference type="InterPro" id="IPR036047">
    <property type="entry name" value="F-box-like_dom_sf"/>
</dbReference>
<protein>
    <recommendedName>
        <fullName evidence="1">F-box domain-containing protein</fullName>
    </recommendedName>
</protein>
<proteinExistence type="predicted"/>
<accession>A0A9Q0IYF3</accession>
<dbReference type="SMART" id="SM00256">
    <property type="entry name" value="FBOX"/>
    <property type="match status" value="1"/>
</dbReference>
<name>A0A9Q0IYF3_9ROSI</name>
<dbReference type="OrthoDB" id="1863935at2759"/>
<dbReference type="PANTHER" id="PTHR33127:SF5">
    <property type="entry name" value="TRANSMEMBRANE PROTEIN"/>
    <property type="match status" value="1"/>
</dbReference>
<feature type="domain" description="F-box" evidence="1">
    <location>
        <begin position="26"/>
        <end position="85"/>
    </location>
</feature>
<organism evidence="2 3">
    <name type="scientific">Turnera subulata</name>
    <dbReference type="NCBI Taxonomy" id="218843"/>
    <lineage>
        <taxon>Eukaryota</taxon>
        <taxon>Viridiplantae</taxon>
        <taxon>Streptophyta</taxon>
        <taxon>Embryophyta</taxon>
        <taxon>Tracheophyta</taxon>
        <taxon>Spermatophyta</taxon>
        <taxon>Magnoliopsida</taxon>
        <taxon>eudicotyledons</taxon>
        <taxon>Gunneridae</taxon>
        <taxon>Pentapetalae</taxon>
        <taxon>rosids</taxon>
        <taxon>fabids</taxon>
        <taxon>Malpighiales</taxon>
        <taxon>Passifloraceae</taxon>
        <taxon>Turnera</taxon>
    </lineage>
</organism>
<evidence type="ECO:0000313" key="3">
    <source>
        <dbReference type="Proteomes" id="UP001141552"/>
    </source>
</evidence>
<reference evidence="2" key="2">
    <citation type="journal article" date="2023" name="Plants (Basel)">
        <title>Annotation of the Turnera subulata (Passifloraceae) Draft Genome Reveals the S-Locus Evolved after the Divergence of Turneroideae from Passifloroideae in a Stepwise Manner.</title>
        <authorList>
            <person name="Henning P.M."/>
            <person name="Roalson E.H."/>
            <person name="Mir W."/>
            <person name="McCubbin A.G."/>
            <person name="Shore J.S."/>
        </authorList>
    </citation>
    <scope>NUCLEOTIDE SEQUENCE</scope>
    <source>
        <strain evidence="2">F60SS</strain>
    </source>
</reference>
<dbReference type="PROSITE" id="PS50181">
    <property type="entry name" value="FBOX"/>
    <property type="match status" value="1"/>
</dbReference>
<dbReference type="Pfam" id="PF00646">
    <property type="entry name" value="F-box"/>
    <property type="match status" value="1"/>
</dbReference>
<dbReference type="InterPro" id="IPR001810">
    <property type="entry name" value="F-box_dom"/>
</dbReference>
<dbReference type="EMBL" id="JAKUCV010007777">
    <property type="protein sequence ID" value="KAJ4822013.1"/>
    <property type="molecule type" value="Genomic_DNA"/>
</dbReference>
<gene>
    <name evidence="2" type="ORF">Tsubulata_041260</name>
</gene>
<dbReference type="Proteomes" id="UP001141552">
    <property type="component" value="Unassembled WGS sequence"/>
</dbReference>
<evidence type="ECO:0000259" key="1">
    <source>
        <dbReference type="PROSITE" id="PS50181"/>
    </source>
</evidence>
<sequence>MKPKSAKKAMKPKSAKKKYGAAPTRFRRYDLLPDDALRLIFSKTSFVDQIQLKLVCKSWKKLLDEGDIRSANILPWKMFYSWQRVADDQGLVEGLCKLYDPSHRKTYTLEDGITKRGPEATHKFVGAEILESKYGFVLFQKRTSFGSLFLYCPFTSEVIDLPKLERHATLATFSSNPTSADCLFFALRMGGSAAMDSISISLCRRGDHAWKTIQVLDSITGSYLLRGVAYSNGAFFCLFEYGQLGAFNVATERWDLLFSEKWQSCYYPFESDGRLFSVQYTHGFRISRFDFSSRNWVQGASRKDLAAFPQHDSYSSMLIPAVGEATQLGGTLNTIFPTTGVKHYSFRTYDYLPLLNAYSKTKLSSGMSSVWIQPPKYASFLLAQSLLMFS</sequence>